<accession>A0A1G6L6L3</accession>
<keyword evidence="1" id="KW-0732">Signal</keyword>
<protein>
    <submittedName>
        <fullName evidence="2">Uncharacterized protein</fullName>
    </submittedName>
</protein>
<organism evidence="2 3">
    <name type="scientific">Succiniclasticum ruminis</name>
    <dbReference type="NCBI Taxonomy" id="40841"/>
    <lineage>
        <taxon>Bacteria</taxon>
        <taxon>Bacillati</taxon>
        <taxon>Bacillota</taxon>
        <taxon>Negativicutes</taxon>
        <taxon>Acidaminococcales</taxon>
        <taxon>Acidaminococcaceae</taxon>
        <taxon>Succiniclasticum</taxon>
    </lineage>
</organism>
<dbReference type="AlphaFoldDB" id="A0A1G6L6L3"/>
<evidence type="ECO:0000313" key="2">
    <source>
        <dbReference type="EMBL" id="SDC38286.1"/>
    </source>
</evidence>
<proteinExistence type="predicted"/>
<dbReference type="RefSeq" id="WP_218118194.1">
    <property type="nucleotide sequence ID" value="NZ_FMYW01000006.1"/>
</dbReference>
<dbReference type="Proteomes" id="UP000198943">
    <property type="component" value="Unassembled WGS sequence"/>
</dbReference>
<sequence length="127" mass="15184">MKRFVFLVMMVAAVMFSLSIAPCEAKDVWVDRWQNSNADIYVMDETLAWEENLNGKFFRVTTKEVQNGKVKRFIKWKYVKHGQEMWRYETNQMGGTHMTTVSPGDKLFAFCMKRIGWPYRTEELWCY</sequence>
<evidence type="ECO:0000256" key="1">
    <source>
        <dbReference type="SAM" id="SignalP"/>
    </source>
</evidence>
<feature type="chain" id="PRO_5011695076" evidence="1">
    <location>
        <begin position="26"/>
        <end position="127"/>
    </location>
</feature>
<keyword evidence="3" id="KW-1185">Reference proteome</keyword>
<evidence type="ECO:0000313" key="3">
    <source>
        <dbReference type="Proteomes" id="UP000198943"/>
    </source>
</evidence>
<feature type="signal peptide" evidence="1">
    <location>
        <begin position="1"/>
        <end position="25"/>
    </location>
</feature>
<dbReference type="EMBL" id="FMYW01000006">
    <property type="protein sequence ID" value="SDC38286.1"/>
    <property type="molecule type" value="Genomic_DNA"/>
</dbReference>
<gene>
    <name evidence="2" type="ORF">SAMN04487864_10662</name>
</gene>
<reference evidence="3" key="1">
    <citation type="submission" date="2016-10" db="EMBL/GenBank/DDBJ databases">
        <authorList>
            <person name="Varghese N."/>
            <person name="Submissions S."/>
        </authorList>
    </citation>
    <scope>NUCLEOTIDE SEQUENCE [LARGE SCALE GENOMIC DNA]</scope>
    <source>
        <strain evidence="3">DSM 11005</strain>
    </source>
</reference>
<name>A0A1G6L6L3_9FIRM</name>